<feature type="transmembrane region" description="Helical" evidence="11">
    <location>
        <begin position="228"/>
        <end position="250"/>
    </location>
</feature>
<keyword evidence="14" id="KW-1185">Reference proteome</keyword>
<dbReference type="PANTHER" id="PTHR11537">
    <property type="entry name" value="VOLTAGE-GATED POTASSIUM CHANNEL"/>
    <property type="match status" value="1"/>
</dbReference>
<keyword evidence="3" id="KW-0633">Potassium transport</keyword>
<dbReference type="InterPro" id="IPR028325">
    <property type="entry name" value="VG_K_chnl"/>
</dbReference>
<feature type="transmembrane region" description="Helical" evidence="11">
    <location>
        <begin position="103"/>
        <end position="125"/>
    </location>
</feature>
<evidence type="ECO:0000256" key="4">
    <source>
        <dbReference type="ARBA" id="ARBA00022692"/>
    </source>
</evidence>
<dbReference type="Pfam" id="PF00520">
    <property type="entry name" value="Ion_trans"/>
    <property type="match status" value="1"/>
</dbReference>
<evidence type="ECO:0000256" key="7">
    <source>
        <dbReference type="ARBA" id="ARBA00022989"/>
    </source>
</evidence>
<name>A0ABS7Y5W8_9BURK</name>
<keyword evidence="6" id="KW-0630">Potassium</keyword>
<sequence length="299" mass="32902">MKARTADRAPDAARPAARYGRPDGWRGALYDLIFLSDSAAGRRFDIALVGAILLSILVVVLDSVPMVRARHTDLMHMLEWGFTLLFTAEYVARLVCVRQPLRYATSFFGIVDLLSVLPTYVSLLVPGSEALLDIRILRLLRVFRIFKLTLYIEEYTRLGEALAASRRKIMVFLSVVLMAVLILGTVMYVVEGPARGFTSIPTAMYWAVVTMTTVGYGDITPQTTLGKAIASFMMLLGWGILAVPTGIVTAEMSARRNDRRRGPARLPRNCSACGSGGHEGRARFCRDCGAELPAVMGKH</sequence>
<evidence type="ECO:0000256" key="8">
    <source>
        <dbReference type="ARBA" id="ARBA00023065"/>
    </source>
</evidence>
<dbReference type="Proteomes" id="UP001198602">
    <property type="component" value="Unassembled WGS sequence"/>
</dbReference>
<comment type="caution">
    <text evidence="13">The sequence shown here is derived from an EMBL/GenBank/DDBJ whole genome shotgun (WGS) entry which is preliminary data.</text>
</comment>
<dbReference type="PRINTS" id="PR00169">
    <property type="entry name" value="KCHANNEL"/>
</dbReference>
<protein>
    <submittedName>
        <fullName evidence="13">Ion transporter</fullName>
    </submittedName>
</protein>
<keyword evidence="10" id="KW-0407">Ion channel</keyword>
<evidence type="ECO:0000256" key="3">
    <source>
        <dbReference type="ARBA" id="ARBA00022538"/>
    </source>
</evidence>
<keyword evidence="7 11" id="KW-1133">Transmembrane helix</keyword>
<dbReference type="Gene3D" id="1.10.287.70">
    <property type="match status" value="1"/>
</dbReference>
<dbReference type="EMBL" id="JAHYBX010000001">
    <property type="protein sequence ID" value="MCA1855056.1"/>
    <property type="molecule type" value="Genomic_DNA"/>
</dbReference>
<proteinExistence type="predicted"/>
<evidence type="ECO:0000256" key="11">
    <source>
        <dbReference type="SAM" id="Phobius"/>
    </source>
</evidence>
<gene>
    <name evidence="13" type="ORF">LE190_03810</name>
</gene>
<evidence type="ECO:0000256" key="2">
    <source>
        <dbReference type="ARBA" id="ARBA00022448"/>
    </source>
</evidence>
<organism evidence="13 14">
    <name type="scientific">Massilia hydrophila</name>
    <dbReference type="NCBI Taxonomy" id="3044279"/>
    <lineage>
        <taxon>Bacteria</taxon>
        <taxon>Pseudomonadati</taxon>
        <taxon>Pseudomonadota</taxon>
        <taxon>Betaproteobacteria</taxon>
        <taxon>Burkholderiales</taxon>
        <taxon>Oxalobacteraceae</taxon>
        <taxon>Telluria group</taxon>
        <taxon>Massilia</taxon>
    </lineage>
</organism>
<feature type="transmembrane region" description="Helical" evidence="11">
    <location>
        <begin position="46"/>
        <end position="65"/>
    </location>
</feature>
<keyword evidence="5" id="KW-0631">Potassium channel</keyword>
<feature type="transmembrane region" description="Helical" evidence="11">
    <location>
        <begin position="197"/>
        <end position="216"/>
    </location>
</feature>
<reference evidence="13 14" key="1">
    <citation type="submission" date="2021-07" db="EMBL/GenBank/DDBJ databases">
        <title>Characterization of Violacein-producing bacteria and related species.</title>
        <authorList>
            <person name="Wilson H.S."/>
            <person name="De Leon M.E."/>
        </authorList>
    </citation>
    <scope>NUCLEOTIDE SEQUENCE [LARGE SCALE GENOMIC DNA]</scope>
    <source>
        <strain evidence="13 14">HSC-2F05</strain>
    </source>
</reference>
<keyword evidence="8" id="KW-0406">Ion transport</keyword>
<evidence type="ECO:0000256" key="9">
    <source>
        <dbReference type="ARBA" id="ARBA00023136"/>
    </source>
</evidence>
<feature type="transmembrane region" description="Helical" evidence="11">
    <location>
        <begin position="77"/>
        <end position="96"/>
    </location>
</feature>
<evidence type="ECO:0000313" key="13">
    <source>
        <dbReference type="EMBL" id="MCA1855056.1"/>
    </source>
</evidence>
<keyword evidence="9 11" id="KW-0472">Membrane</keyword>
<evidence type="ECO:0000259" key="12">
    <source>
        <dbReference type="Pfam" id="PF00520"/>
    </source>
</evidence>
<dbReference type="PANTHER" id="PTHR11537:SF254">
    <property type="entry name" value="POTASSIUM VOLTAGE-GATED CHANNEL PROTEIN SHAB"/>
    <property type="match status" value="1"/>
</dbReference>
<evidence type="ECO:0000256" key="1">
    <source>
        <dbReference type="ARBA" id="ARBA00004141"/>
    </source>
</evidence>
<keyword evidence="2" id="KW-0813">Transport</keyword>
<dbReference type="SUPFAM" id="SSF81324">
    <property type="entry name" value="Voltage-gated potassium channels"/>
    <property type="match status" value="1"/>
</dbReference>
<feature type="domain" description="Ion transport" evidence="12">
    <location>
        <begin position="43"/>
        <end position="256"/>
    </location>
</feature>
<evidence type="ECO:0000256" key="5">
    <source>
        <dbReference type="ARBA" id="ARBA00022826"/>
    </source>
</evidence>
<feature type="transmembrane region" description="Helical" evidence="11">
    <location>
        <begin position="169"/>
        <end position="190"/>
    </location>
</feature>
<dbReference type="InterPro" id="IPR005821">
    <property type="entry name" value="Ion_trans_dom"/>
</dbReference>
<keyword evidence="4 11" id="KW-0812">Transmembrane</keyword>
<accession>A0ABS7Y5W8</accession>
<evidence type="ECO:0000256" key="10">
    <source>
        <dbReference type="ARBA" id="ARBA00023303"/>
    </source>
</evidence>
<evidence type="ECO:0000256" key="6">
    <source>
        <dbReference type="ARBA" id="ARBA00022958"/>
    </source>
</evidence>
<evidence type="ECO:0000313" key="14">
    <source>
        <dbReference type="Proteomes" id="UP001198602"/>
    </source>
</evidence>
<comment type="subcellular location">
    <subcellularLocation>
        <location evidence="1">Membrane</location>
        <topology evidence="1">Multi-pass membrane protein</topology>
    </subcellularLocation>
</comment>